<dbReference type="GO" id="GO:0016746">
    <property type="term" value="F:acyltransferase activity"/>
    <property type="evidence" value="ECO:0007669"/>
    <property type="project" value="UniProtKB-KW"/>
</dbReference>
<dbReference type="Pfam" id="PF13673">
    <property type="entry name" value="Acetyltransf_10"/>
    <property type="match status" value="1"/>
</dbReference>
<keyword evidence="2" id="KW-0808">Transferase</keyword>
<dbReference type="InterPro" id="IPR000182">
    <property type="entry name" value="GNAT_dom"/>
</dbReference>
<keyword evidence="2" id="KW-0012">Acyltransferase</keyword>
<evidence type="ECO:0000313" key="2">
    <source>
        <dbReference type="EMBL" id="MCZ8373172.1"/>
    </source>
</evidence>
<feature type="domain" description="N-acetyltransferase" evidence="1">
    <location>
        <begin position="2"/>
        <end position="166"/>
    </location>
</feature>
<dbReference type="InterPro" id="IPR016181">
    <property type="entry name" value="Acyl_CoA_acyltransferase"/>
</dbReference>
<dbReference type="RefSeq" id="WP_178265597.1">
    <property type="nucleotide sequence ID" value="NZ_JAPZVM010000009.1"/>
</dbReference>
<organism evidence="2 3">
    <name type="scientific">Phocaeicola acetigenes</name>
    <dbReference type="NCBI Taxonomy" id="3016083"/>
    <lineage>
        <taxon>Bacteria</taxon>
        <taxon>Pseudomonadati</taxon>
        <taxon>Bacteroidota</taxon>
        <taxon>Bacteroidia</taxon>
        <taxon>Bacteroidales</taxon>
        <taxon>Bacteroidaceae</taxon>
        <taxon>Phocaeicola</taxon>
    </lineage>
</organism>
<dbReference type="EMBL" id="JAPZVM010000009">
    <property type="protein sequence ID" value="MCZ8373172.1"/>
    <property type="molecule type" value="Genomic_DNA"/>
</dbReference>
<evidence type="ECO:0000313" key="3">
    <source>
        <dbReference type="Proteomes" id="UP001141933"/>
    </source>
</evidence>
<dbReference type="Gene3D" id="3.40.630.30">
    <property type="match status" value="1"/>
</dbReference>
<sequence length="166" mass="19370">MYSIRQATYADIPLIHEMAANVFPETYKNILTPEQIEYMMEWMYSLENLRKQMEEEGHIYYLAFKDGEAAGYVSIQQEGESLFHLQKIYVLPRFQKDRIGKKLFEQAIAGIKALHPAPCRMELNVNRHNPALGFYEHMGMKKVSEGDFPIGNGYYMNDYIMGLDLQ</sequence>
<protein>
    <submittedName>
        <fullName evidence="2">GNAT family N-acetyltransferase</fullName>
        <ecNumber evidence="2">2.3.1.-</ecNumber>
    </submittedName>
</protein>
<dbReference type="PROSITE" id="PS51186">
    <property type="entry name" value="GNAT"/>
    <property type="match status" value="1"/>
</dbReference>
<evidence type="ECO:0000259" key="1">
    <source>
        <dbReference type="PROSITE" id="PS51186"/>
    </source>
</evidence>
<accession>A0ABT4PJD6</accession>
<gene>
    <name evidence="2" type="ORF">O6P32_10720</name>
</gene>
<keyword evidence="3" id="KW-1185">Reference proteome</keyword>
<reference evidence="2" key="1">
    <citation type="submission" date="2022-12" db="EMBL/GenBank/DDBJ databases">
        <title>Phocaeicola acetigenes sp. nov., isolated feces from a healthy human.</title>
        <authorList>
            <person name="Do H."/>
            <person name="Ha Y.B."/>
            <person name="Kim J.-S."/>
            <person name="Suh M.K."/>
            <person name="Kim H.S."/>
            <person name="Lee J.-S."/>
        </authorList>
    </citation>
    <scope>NUCLEOTIDE SEQUENCE</scope>
    <source>
        <strain evidence="2">KGMB11183</strain>
    </source>
</reference>
<dbReference type="Proteomes" id="UP001141933">
    <property type="component" value="Unassembled WGS sequence"/>
</dbReference>
<dbReference type="CDD" id="cd04301">
    <property type="entry name" value="NAT_SF"/>
    <property type="match status" value="1"/>
</dbReference>
<dbReference type="EC" id="2.3.1.-" evidence="2"/>
<name>A0ABT4PJD6_9BACT</name>
<comment type="caution">
    <text evidence="2">The sequence shown here is derived from an EMBL/GenBank/DDBJ whole genome shotgun (WGS) entry which is preliminary data.</text>
</comment>
<proteinExistence type="predicted"/>
<dbReference type="SUPFAM" id="SSF55729">
    <property type="entry name" value="Acyl-CoA N-acyltransferases (Nat)"/>
    <property type="match status" value="1"/>
</dbReference>